<dbReference type="Proteomes" id="UP000822688">
    <property type="component" value="Chromosome 9"/>
</dbReference>
<dbReference type="Gene3D" id="1.25.40.20">
    <property type="entry name" value="Ankyrin repeat-containing domain"/>
    <property type="match status" value="1"/>
</dbReference>
<gene>
    <name evidence="4" type="ORF">KC19_9G035700</name>
</gene>
<dbReference type="PANTHER" id="PTHR46287:SF11">
    <property type="entry name" value="BTB_POZ AND TAZ DOMAIN-CONTAINING PROTEIN 4"/>
    <property type="match status" value="1"/>
</dbReference>
<keyword evidence="5" id="KW-1185">Reference proteome</keyword>
<accession>A0A8T0GNE5</accession>
<dbReference type="SMART" id="SM00248">
    <property type="entry name" value="ANK"/>
    <property type="match status" value="1"/>
</dbReference>
<feature type="domain" description="BTB" evidence="3">
    <location>
        <begin position="206"/>
        <end position="304"/>
    </location>
</feature>
<feature type="repeat" description="ANK" evidence="2">
    <location>
        <begin position="69"/>
        <end position="105"/>
    </location>
</feature>
<organism evidence="4 5">
    <name type="scientific">Ceratodon purpureus</name>
    <name type="common">Fire moss</name>
    <name type="synonym">Dicranum purpureum</name>
    <dbReference type="NCBI Taxonomy" id="3225"/>
    <lineage>
        <taxon>Eukaryota</taxon>
        <taxon>Viridiplantae</taxon>
        <taxon>Streptophyta</taxon>
        <taxon>Embryophyta</taxon>
        <taxon>Bryophyta</taxon>
        <taxon>Bryophytina</taxon>
        <taxon>Bryopsida</taxon>
        <taxon>Dicranidae</taxon>
        <taxon>Pseudoditrichales</taxon>
        <taxon>Ditrichaceae</taxon>
        <taxon>Ceratodon</taxon>
    </lineage>
</organism>
<dbReference type="Gene3D" id="3.30.710.10">
    <property type="entry name" value="Potassium Channel Kv1.1, Chain A"/>
    <property type="match status" value="1"/>
</dbReference>
<proteinExistence type="predicted"/>
<dbReference type="PANTHER" id="PTHR46287">
    <property type="entry name" value="BTB/POZ AND TAZ DOMAIN-CONTAINING PROTEIN 3-RELATED"/>
    <property type="match status" value="1"/>
</dbReference>
<dbReference type="SUPFAM" id="SSF48403">
    <property type="entry name" value="Ankyrin repeat"/>
    <property type="match status" value="1"/>
</dbReference>
<reference evidence="4" key="1">
    <citation type="submission" date="2020-06" db="EMBL/GenBank/DDBJ databases">
        <title>WGS assembly of Ceratodon purpureus strain R40.</title>
        <authorList>
            <person name="Carey S.B."/>
            <person name="Jenkins J."/>
            <person name="Shu S."/>
            <person name="Lovell J.T."/>
            <person name="Sreedasyam A."/>
            <person name="Maumus F."/>
            <person name="Tiley G.P."/>
            <person name="Fernandez-Pozo N."/>
            <person name="Barry K."/>
            <person name="Chen C."/>
            <person name="Wang M."/>
            <person name="Lipzen A."/>
            <person name="Daum C."/>
            <person name="Saski C.A."/>
            <person name="Payton A.C."/>
            <person name="Mcbreen J.C."/>
            <person name="Conrad R.E."/>
            <person name="Kollar L.M."/>
            <person name="Olsson S."/>
            <person name="Huttunen S."/>
            <person name="Landis J.B."/>
            <person name="Wickett N.J."/>
            <person name="Johnson M.G."/>
            <person name="Rensing S.A."/>
            <person name="Grimwood J."/>
            <person name="Schmutz J."/>
            <person name="Mcdaniel S.F."/>
        </authorList>
    </citation>
    <scope>NUCLEOTIDE SEQUENCE</scope>
    <source>
        <strain evidence="4">R40</strain>
    </source>
</reference>
<dbReference type="InterPro" id="IPR000210">
    <property type="entry name" value="BTB/POZ_dom"/>
</dbReference>
<comment type="caution">
    <text evidence="4">The sequence shown here is derived from an EMBL/GenBank/DDBJ whole genome shotgun (WGS) entry which is preliminary data.</text>
</comment>
<dbReference type="PROSITE" id="PS50297">
    <property type="entry name" value="ANK_REP_REGION"/>
    <property type="match status" value="1"/>
</dbReference>
<evidence type="ECO:0000256" key="1">
    <source>
        <dbReference type="ARBA" id="ARBA00004906"/>
    </source>
</evidence>
<comment type="pathway">
    <text evidence="1">Protein modification; protein ubiquitination.</text>
</comment>
<evidence type="ECO:0000313" key="4">
    <source>
        <dbReference type="EMBL" id="KAG0561086.1"/>
    </source>
</evidence>
<dbReference type="EMBL" id="CM026430">
    <property type="protein sequence ID" value="KAG0561086.1"/>
    <property type="molecule type" value="Genomic_DNA"/>
</dbReference>
<dbReference type="InterPro" id="IPR036770">
    <property type="entry name" value="Ankyrin_rpt-contain_sf"/>
</dbReference>
<evidence type="ECO:0000256" key="2">
    <source>
        <dbReference type="PROSITE-ProRule" id="PRU00023"/>
    </source>
</evidence>
<dbReference type="PROSITE" id="PS50088">
    <property type="entry name" value="ANK_REPEAT"/>
    <property type="match status" value="1"/>
</dbReference>
<evidence type="ECO:0000259" key="3">
    <source>
        <dbReference type="SMART" id="SM00225"/>
    </source>
</evidence>
<dbReference type="Pfam" id="PF12796">
    <property type="entry name" value="Ank_2"/>
    <property type="match status" value="1"/>
</dbReference>
<dbReference type="InterPro" id="IPR044513">
    <property type="entry name" value="BT1/2/3/4/5"/>
</dbReference>
<dbReference type="Pfam" id="PF00651">
    <property type="entry name" value="BTB"/>
    <property type="match status" value="1"/>
</dbReference>
<sequence length="362" mass="40493">MAAERSHAMEARMEEVTAAVEAVGLSEDPGQNLKLDQATFFRCVENGNLSALGSLLKNRKVDVNAYNDEGVTSLHLAVYKYEETRNLDMIKFLLAHGADVSLKAAVLPSAHKISIIRHAQAGHHGTPIETKKVTLDQKTPLQVALELKSTLYLKGWEYRHWDGMLHILAEASIDHYGKSSELKAERSPYAQVQKNWAAIFASGKHETVEVWAEDKSITVLTLLLSGSSKILKLNLENPDVQYSNRLDIKEASFNITKAMMKFLYTGMVEAEFMKHRGLDLLSAAHKYGITSLKQVCEDSIFATQDNWIKLLNTATECNSDALALKCAESIKEEMTKRHDKHIDLSHTFSDVKHAPNQLFSSR</sequence>
<dbReference type="GO" id="GO:0006355">
    <property type="term" value="P:regulation of DNA-templated transcription"/>
    <property type="evidence" value="ECO:0007669"/>
    <property type="project" value="UniProtKB-ARBA"/>
</dbReference>
<name>A0A8T0GNE5_CERPU</name>
<dbReference type="InterPro" id="IPR011333">
    <property type="entry name" value="SKP1/BTB/POZ_sf"/>
</dbReference>
<dbReference type="AlphaFoldDB" id="A0A8T0GNE5"/>
<dbReference type="SUPFAM" id="SSF54695">
    <property type="entry name" value="POZ domain"/>
    <property type="match status" value="1"/>
</dbReference>
<keyword evidence="2" id="KW-0040">ANK repeat</keyword>
<dbReference type="SMART" id="SM00225">
    <property type="entry name" value="BTB"/>
    <property type="match status" value="1"/>
</dbReference>
<evidence type="ECO:0000313" key="5">
    <source>
        <dbReference type="Proteomes" id="UP000822688"/>
    </source>
</evidence>
<dbReference type="InterPro" id="IPR002110">
    <property type="entry name" value="Ankyrin_rpt"/>
</dbReference>
<protein>
    <recommendedName>
        <fullName evidence="3">BTB domain-containing protein</fullName>
    </recommendedName>
</protein>